<evidence type="ECO:0000256" key="6">
    <source>
        <dbReference type="PIRSR" id="PIRSR613078-2"/>
    </source>
</evidence>
<dbReference type="PANTHER" id="PTHR46517">
    <property type="entry name" value="FRUCTOSE-2,6-BISPHOSPHATASE TIGAR"/>
    <property type="match status" value="1"/>
</dbReference>
<feature type="active site" description="Proton donor/acceptor" evidence="5">
    <location>
        <position position="89"/>
    </location>
</feature>
<comment type="catalytic activity">
    <reaction evidence="1">
        <text>beta-D-fructose 2,6-bisphosphate + H2O = beta-D-fructose 6-phosphate + phosphate</text>
        <dbReference type="Rhea" id="RHEA:17289"/>
        <dbReference type="ChEBI" id="CHEBI:15377"/>
        <dbReference type="ChEBI" id="CHEBI:43474"/>
        <dbReference type="ChEBI" id="CHEBI:57634"/>
        <dbReference type="ChEBI" id="CHEBI:58579"/>
        <dbReference type="EC" id="3.1.3.46"/>
    </reaction>
</comment>
<dbReference type="InterPro" id="IPR001345">
    <property type="entry name" value="PG/BPGM_mutase_AS"/>
</dbReference>
<evidence type="ECO:0000313" key="8">
    <source>
        <dbReference type="Proteomes" id="UP000823561"/>
    </source>
</evidence>
<dbReference type="InterPro" id="IPR029033">
    <property type="entry name" value="His_PPase_superfam"/>
</dbReference>
<keyword evidence="3" id="KW-0378">Hydrolase</keyword>
<evidence type="ECO:0000313" key="7">
    <source>
        <dbReference type="EMBL" id="KAG5273063.1"/>
    </source>
</evidence>
<evidence type="ECO:0000256" key="5">
    <source>
        <dbReference type="PIRSR" id="PIRSR613078-1"/>
    </source>
</evidence>
<dbReference type="PIRSF" id="PIRSF000709">
    <property type="entry name" value="6PFK_2-Ptase"/>
    <property type="match status" value="1"/>
</dbReference>
<accession>A0AAV6GD51</accession>
<protein>
    <recommendedName>
        <fullName evidence="2">fructose-2,6-bisphosphate 2-phosphatase</fullName>
        <ecNumber evidence="2">3.1.3.46</ecNumber>
    </recommendedName>
</protein>
<dbReference type="SUPFAM" id="SSF53254">
    <property type="entry name" value="Phosphoglycerate mutase-like"/>
    <property type="match status" value="1"/>
</dbReference>
<dbReference type="GO" id="GO:0043456">
    <property type="term" value="P:regulation of pentose-phosphate shunt"/>
    <property type="evidence" value="ECO:0007669"/>
    <property type="project" value="TreeGrafter"/>
</dbReference>
<dbReference type="InterPro" id="IPR051695">
    <property type="entry name" value="Phosphoglycerate_Mutase"/>
</dbReference>
<dbReference type="AlphaFoldDB" id="A0AAV6GD51"/>
<dbReference type="Gene3D" id="3.40.50.1240">
    <property type="entry name" value="Phosphoglycerate mutase-like"/>
    <property type="match status" value="1"/>
</dbReference>
<feature type="binding site" evidence="6">
    <location>
        <position position="61"/>
    </location>
    <ligand>
        <name>substrate</name>
    </ligand>
</feature>
<organism evidence="7 8">
    <name type="scientific">Alosa alosa</name>
    <name type="common">allis shad</name>
    <dbReference type="NCBI Taxonomy" id="278164"/>
    <lineage>
        <taxon>Eukaryota</taxon>
        <taxon>Metazoa</taxon>
        <taxon>Chordata</taxon>
        <taxon>Craniata</taxon>
        <taxon>Vertebrata</taxon>
        <taxon>Euteleostomi</taxon>
        <taxon>Actinopterygii</taxon>
        <taxon>Neopterygii</taxon>
        <taxon>Teleostei</taxon>
        <taxon>Clupei</taxon>
        <taxon>Clupeiformes</taxon>
        <taxon>Clupeoidei</taxon>
        <taxon>Clupeidae</taxon>
        <taxon>Alosa</taxon>
    </lineage>
</organism>
<dbReference type="EC" id="3.1.3.46" evidence="2"/>
<dbReference type="InterPro" id="IPR013078">
    <property type="entry name" value="His_Pase_superF_clade-1"/>
</dbReference>
<evidence type="ECO:0000256" key="2">
    <source>
        <dbReference type="ARBA" id="ARBA00013067"/>
    </source>
</evidence>
<comment type="caution">
    <text evidence="7">The sequence shown here is derived from an EMBL/GenBank/DDBJ whole genome shotgun (WGS) entry which is preliminary data.</text>
</comment>
<comment type="similarity">
    <text evidence="4">Belongs to the phosphoglycerate mutase family.</text>
</comment>
<evidence type="ECO:0000256" key="1">
    <source>
        <dbReference type="ARBA" id="ARBA00000464"/>
    </source>
</evidence>
<reference evidence="7" key="1">
    <citation type="submission" date="2020-10" db="EMBL/GenBank/DDBJ databases">
        <title>Chromosome-scale genome assembly of the Allis shad, Alosa alosa.</title>
        <authorList>
            <person name="Margot Z."/>
            <person name="Christophe K."/>
            <person name="Cabau C."/>
            <person name="Louis A."/>
            <person name="Berthelot C."/>
            <person name="Parey E."/>
            <person name="Roest Crollius H."/>
            <person name="Montfort J."/>
            <person name="Robinson-Rechavi M."/>
            <person name="Bucao C."/>
            <person name="Bouchez O."/>
            <person name="Gislard M."/>
            <person name="Lluch J."/>
            <person name="Milhes M."/>
            <person name="Lampietro C."/>
            <person name="Lopez Roques C."/>
            <person name="Donnadieu C."/>
            <person name="Braasch I."/>
            <person name="Desvignes T."/>
            <person name="Postlethwait J."/>
            <person name="Bobe J."/>
            <person name="Guiguen Y."/>
        </authorList>
    </citation>
    <scope>NUCLEOTIDE SEQUENCE</scope>
    <source>
        <strain evidence="7">M-15738</strain>
        <tissue evidence="7">Blood</tissue>
    </source>
</reference>
<name>A0AAV6GD51_9TELE</name>
<feature type="binding site" evidence="6">
    <location>
        <begin position="10"/>
        <end position="17"/>
    </location>
    <ligand>
        <name>substrate</name>
    </ligand>
</feature>
<evidence type="ECO:0000256" key="3">
    <source>
        <dbReference type="ARBA" id="ARBA00022801"/>
    </source>
</evidence>
<dbReference type="PANTHER" id="PTHR46517:SF3">
    <property type="entry name" value="FRUCTOSE-2,6-BISPHOSPHATASE TIGAR A-RELATED"/>
    <property type="match status" value="1"/>
</dbReference>
<dbReference type="PROSITE" id="PS00175">
    <property type="entry name" value="PG_MUTASE"/>
    <property type="match status" value="1"/>
</dbReference>
<keyword evidence="8" id="KW-1185">Reference proteome</keyword>
<dbReference type="GO" id="GO:0045820">
    <property type="term" value="P:negative regulation of glycolytic process"/>
    <property type="evidence" value="ECO:0007669"/>
    <property type="project" value="TreeGrafter"/>
</dbReference>
<feature type="active site" description="Tele-phosphohistidine intermediate" evidence="5">
    <location>
        <position position="11"/>
    </location>
</feature>
<dbReference type="EMBL" id="JADWDJ010000011">
    <property type="protein sequence ID" value="KAG5273063.1"/>
    <property type="molecule type" value="Genomic_DNA"/>
</dbReference>
<evidence type="ECO:0000256" key="4">
    <source>
        <dbReference type="ARBA" id="ARBA00038362"/>
    </source>
</evidence>
<dbReference type="GO" id="GO:0004331">
    <property type="term" value="F:fructose-2,6-bisphosphate 2-phosphatase activity"/>
    <property type="evidence" value="ECO:0007669"/>
    <property type="project" value="UniProtKB-EC"/>
</dbReference>
<dbReference type="Proteomes" id="UP000823561">
    <property type="component" value="Chromosome 11"/>
</dbReference>
<proteinExistence type="inferred from homology"/>
<dbReference type="GO" id="GO:0005829">
    <property type="term" value="C:cytosol"/>
    <property type="evidence" value="ECO:0007669"/>
    <property type="project" value="TreeGrafter"/>
</dbReference>
<dbReference type="SMART" id="SM00855">
    <property type="entry name" value="PGAM"/>
    <property type="match status" value="1"/>
</dbReference>
<sequence>MIPCILTIVRHGETQYNRDGMLQGQSIDSPLSEIGERQAEAAGIYLRDVKFTNAFVSDMQRARQTAEIILKNNNNSAGIQLMTDPLLKERSFGIVEGQPMDVMRSMAKAAGQLVPDFTPPQGETVEQVKLRFAEFLGSMLQQLMDEHRHQDSTQSMPVHVLVITHGAYMRVVCLFVNQSDHITIELQ</sequence>
<dbReference type="CDD" id="cd07067">
    <property type="entry name" value="HP_PGM_like"/>
    <property type="match status" value="1"/>
</dbReference>
<gene>
    <name evidence="7" type="ORF">AALO_G00147200</name>
</gene>
<dbReference type="Pfam" id="PF00300">
    <property type="entry name" value="His_Phos_1"/>
    <property type="match status" value="1"/>
</dbReference>